<name>A0A4Z0Q6N4_9BACT</name>
<feature type="transmembrane region" description="Helical" evidence="1">
    <location>
        <begin position="34"/>
        <end position="60"/>
    </location>
</feature>
<dbReference type="EMBL" id="SRLC01000001">
    <property type="protein sequence ID" value="TGE24711.1"/>
    <property type="molecule type" value="Genomic_DNA"/>
</dbReference>
<organism evidence="2 3">
    <name type="scientific">Hymenobacter aquaticus</name>
    <dbReference type="NCBI Taxonomy" id="1867101"/>
    <lineage>
        <taxon>Bacteria</taxon>
        <taxon>Pseudomonadati</taxon>
        <taxon>Bacteroidota</taxon>
        <taxon>Cytophagia</taxon>
        <taxon>Cytophagales</taxon>
        <taxon>Hymenobacteraceae</taxon>
        <taxon>Hymenobacter</taxon>
    </lineage>
</organism>
<gene>
    <name evidence="2" type="ORF">E5K00_05740</name>
</gene>
<keyword evidence="1" id="KW-0472">Membrane</keyword>
<dbReference type="Proteomes" id="UP000297549">
    <property type="component" value="Unassembled WGS sequence"/>
</dbReference>
<keyword evidence="3" id="KW-1185">Reference proteome</keyword>
<dbReference type="RefSeq" id="WP_135462294.1">
    <property type="nucleotide sequence ID" value="NZ_SRLC01000001.1"/>
</dbReference>
<protein>
    <submittedName>
        <fullName evidence="2">Uncharacterized protein</fullName>
    </submittedName>
</protein>
<evidence type="ECO:0000256" key="1">
    <source>
        <dbReference type="SAM" id="Phobius"/>
    </source>
</evidence>
<keyword evidence="1" id="KW-0812">Transmembrane</keyword>
<evidence type="ECO:0000313" key="2">
    <source>
        <dbReference type="EMBL" id="TGE24711.1"/>
    </source>
</evidence>
<reference evidence="2 3" key="1">
    <citation type="submission" date="2019-04" db="EMBL/GenBank/DDBJ databases">
        <authorList>
            <person name="Feng G."/>
            <person name="Zhang J."/>
            <person name="Zhu H."/>
        </authorList>
    </citation>
    <scope>NUCLEOTIDE SEQUENCE [LARGE SCALE GENOMIC DNA]</scope>
    <source>
        <strain evidence="2 3">JCM 31653</strain>
    </source>
</reference>
<proteinExistence type="predicted"/>
<dbReference type="OrthoDB" id="1353806at2"/>
<sequence length="196" mass="22472">MKYTSKQGNYILAALSCLTVVSTAALIRLGKDNYYFLALTVCFGSLFLFFALVQIIADILSTTDHPATKNSDNFNYLLTTNGVFMYTEHGFSLTVAQKHTLIEWAQVNTLLGFKADLLTVDCICLDVFAANNVRFRISEQTLGWYTFLRKLEELFPEIDKGWEFRIAQLPFATNLRVIYDREKRSLEELQDQLYTS</sequence>
<dbReference type="PROSITE" id="PS51257">
    <property type="entry name" value="PROKAR_LIPOPROTEIN"/>
    <property type="match status" value="1"/>
</dbReference>
<keyword evidence="1" id="KW-1133">Transmembrane helix</keyword>
<comment type="caution">
    <text evidence="2">The sequence shown here is derived from an EMBL/GenBank/DDBJ whole genome shotgun (WGS) entry which is preliminary data.</text>
</comment>
<accession>A0A4Z0Q6N4</accession>
<dbReference type="AlphaFoldDB" id="A0A4Z0Q6N4"/>
<evidence type="ECO:0000313" key="3">
    <source>
        <dbReference type="Proteomes" id="UP000297549"/>
    </source>
</evidence>